<organism evidence="1 2">
    <name type="scientific">Streptomyces hydrogenans</name>
    <dbReference type="NCBI Taxonomy" id="1873719"/>
    <lineage>
        <taxon>Bacteria</taxon>
        <taxon>Bacillati</taxon>
        <taxon>Actinomycetota</taxon>
        <taxon>Actinomycetes</taxon>
        <taxon>Kitasatosporales</taxon>
        <taxon>Streptomycetaceae</taxon>
        <taxon>Streptomyces</taxon>
    </lineage>
</organism>
<evidence type="ECO:0000313" key="1">
    <source>
        <dbReference type="EMBL" id="GHI18871.1"/>
    </source>
</evidence>
<evidence type="ECO:0000313" key="2">
    <source>
        <dbReference type="Proteomes" id="UP001052739"/>
    </source>
</evidence>
<sequence length="211" mass="22772">MALLPEDIIDRLIQMERRINALSTAVNTRPPLTEITNGSLALKRQPAPEDPSTLVAQLSTSGPGGNKPVLRVNDAYGHEVLSDDILSGGLARPWLPMLPPQDLASANWPATTSTAWTTIAQSQNPLWQPKMRLRMLTRFSSGTSGQVRVMVGGVQFGSTVTAGLVFDHTDVVTTNMQADFGKDLTVEIQAIVTSTTGTVYAKPVLMYGRQT</sequence>
<name>A0ABQ3P1H7_9ACTN</name>
<dbReference type="GeneID" id="94006610"/>
<keyword evidence="2" id="KW-1185">Reference proteome</keyword>
<protein>
    <submittedName>
        <fullName evidence="1">Uncharacterized protein</fullName>
    </submittedName>
</protein>
<accession>A0ABQ3P1H7</accession>
<reference evidence="1" key="1">
    <citation type="submission" date="2024-05" db="EMBL/GenBank/DDBJ databases">
        <title>Whole genome shotgun sequence of Streptomyces hydrogenans NBRC 13475.</title>
        <authorList>
            <person name="Komaki H."/>
            <person name="Tamura T."/>
        </authorList>
    </citation>
    <scope>NUCLEOTIDE SEQUENCE</scope>
    <source>
        <strain evidence="1">NBRC 13475</strain>
    </source>
</reference>
<dbReference type="RefSeq" id="WP_190221877.1">
    <property type="nucleotide sequence ID" value="NZ_BNBS01000006.1"/>
</dbReference>
<proteinExistence type="predicted"/>
<dbReference type="Proteomes" id="UP001052739">
    <property type="component" value="Unassembled WGS sequence"/>
</dbReference>
<gene>
    <name evidence="1" type="ORF">Shyd_02420</name>
</gene>
<comment type="caution">
    <text evidence="1">The sequence shown here is derived from an EMBL/GenBank/DDBJ whole genome shotgun (WGS) entry which is preliminary data.</text>
</comment>
<dbReference type="EMBL" id="BNDW01000004">
    <property type="protein sequence ID" value="GHI18871.1"/>
    <property type="molecule type" value="Genomic_DNA"/>
</dbReference>